<protein>
    <submittedName>
        <fullName evidence="4">Tetratricopeptide repeat protein</fullName>
    </submittedName>
</protein>
<evidence type="ECO:0000313" key="5">
    <source>
        <dbReference type="Proteomes" id="UP000650524"/>
    </source>
</evidence>
<keyword evidence="3" id="KW-0732">Signal</keyword>
<keyword evidence="2" id="KW-1133">Transmembrane helix</keyword>
<feature type="transmembrane region" description="Helical" evidence="2">
    <location>
        <begin position="163"/>
        <end position="186"/>
    </location>
</feature>
<feature type="chain" id="PRO_5035323754" evidence="3">
    <location>
        <begin position="24"/>
        <end position="274"/>
    </location>
</feature>
<organism evidence="4 5">
    <name type="scientific">Candidatus Desulfacyla euxinica</name>
    <dbReference type="NCBI Taxonomy" id="2841693"/>
    <lineage>
        <taxon>Bacteria</taxon>
        <taxon>Deltaproteobacteria</taxon>
        <taxon>Candidatus Desulfacyla</taxon>
    </lineage>
</organism>
<keyword evidence="1" id="KW-0802">TPR repeat</keyword>
<dbReference type="Gene3D" id="1.25.40.10">
    <property type="entry name" value="Tetratricopeptide repeat domain"/>
    <property type="match status" value="1"/>
</dbReference>
<evidence type="ECO:0000313" key="4">
    <source>
        <dbReference type="EMBL" id="MBC8177172.1"/>
    </source>
</evidence>
<feature type="repeat" description="TPR" evidence="1">
    <location>
        <begin position="63"/>
        <end position="96"/>
    </location>
</feature>
<feature type="signal peptide" evidence="3">
    <location>
        <begin position="1"/>
        <end position="23"/>
    </location>
</feature>
<reference evidence="4 5" key="1">
    <citation type="submission" date="2020-08" db="EMBL/GenBank/DDBJ databases">
        <title>Bridging the membrane lipid divide: bacteria of the FCB group superphylum have the potential to synthesize archaeal ether lipids.</title>
        <authorList>
            <person name="Villanueva L."/>
            <person name="Von Meijenfeldt F.A.B."/>
            <person name="Westbye A.B."/>
            <person name="Yadav S."/>
            <person name="Hopmans E.C."/>
            <person name="Dutilh B.E."/>
            <person name="Sinninghe Damste J.S."/>
        </authorList>
    </citation>
    <scope>NUCLEOTIDE SEQUENCE [LARGE SCALE GENOMIC DNA]</scope>
    <source>
        <strain evidence="4">NIOZ-UU27</strain>
    </source>
</reference>
<keyword evidence="2" id="KW-0812">Transmembrane</keyword>
<evidence type="ECO:0000256" key="3">
    <source>
        <dbReference type="SAM" id="SignalP"/>
    </source>
</evidence>
<gene>
    <name evidence="4" type="ORF">H8E19_07170</name>
</gene>
<dbReference type="SMART" id="SM00028">
    <property type="entry name" value="TPR"/>
    <property type="match status" value="1"/>
</dbReference>
<proteinExistence type="predicted"/>
<accession>A0A8J6T487</accession>
<keyword evidence="2" id="KW-0472">Membrane</keyword>
<evidence type="ECO:0000256" key="2">
    <source>
        <dbReference type="SAM" id="Phobius"/>
    </source>
</evidence>
<feature type="transmembrane region" description="Helical" evidence="2">
    <location>
        <begin position="136"/>
        <end position="156"/>
    </location>
</feature>
<dbReference type="Gene3D" id="2.30.30.40">
    <property type="entry name" value="SH3 Domains"/>
    <property type="match status" value="1"/>
</dbReference>
<comment type="caution">
    <text evidence="4">The sequence shown here is derived from an EMBL/GenBank/DDBJ whole genome shotgun (WGS) entry which is preliminary data.</text>
</comment>
<sequence length="274" mass="31834">MRKGIRLPITILLVLLYLTSNHAARADEWEEGFFKANQAYKVGDFQEAIEEYLRLIRSGHGGGQIYYNLGNAYFRAGQVGRAILEYERAQLLIPRDPDLNFNLSHARDQIRDAIEEFHGFIETAFFWLKSFNLNELFWSFALLNLLLWTILIIRLFHKSEWLYYMLLLILTSWFVAGLSFGLKYYWISSDDRAVILQKEVDILAGPEEDDTVLFKLHEGTVVYRERSEDGWSLVRLPDKKRGWVKSRAIGLISGVLPVTSNFHSPSSRQRVPVK</sequence>
<dbReference type="InterPro" id="IPR019734">
    <property type="entry name" value="TPR_rpt"/>
</dbReference>
<dbReference type="EMBL" id="JACNJD010000194">
    <property type="protein sequence ID" value="MBC8177172.1"/>
    <property type="molecule type" value="Genomic_DNA"/>
</dbReference>
<dbReference type="InterPro" id="IPR010466">
    <property type="entry name" value="DUF1058"/>
</dbReference>
<dbReference type="Pfam" id="PF06347">
    <property type="entry name" value="SH3_4"/>
    <property type="match status" value="1"/>
</dbReference>
<dbReference type="PROSITE" id="PS50005">
    <property type="entry name" value="TPR"/>
    <property type="match status" value="1"/>
</dbReference>
<evidence type="ECO:0000256" key="1">
    <source>
        <dbReference type="PROSITE-ProRule" id="PRU00339"/>
    </source>
</evidence>
<dbReference type="InterPro" id="IPR011990">
    <property type="entry name" value="TPR-like_helical_dom_sf"/>
</dbReference>
<dbReference type="Proteomes" id="UP000650524">
    <property type="component" value="Unassembled WGS sequence"/>
</dbReference>
<dbReference type="AlphaFoldDB" id="A0A8J6T487"/>
<name>A0A8J6T487_9DELT</name>
<dbReference type="SUPFAM" id="SSF48452">
    <property type="entry name" value="TPR-like"/>
    <property type="match status" value="1"/>
</dbReference>
<dbReference type="Pfam" id="PF13432">
    <property type="entry name" value="TPR_16"/>
    <property type="match status" value="1"/>
</dbReference>